<accession>A0A1R3U327</accession>
<dbReference type="EMBL" id="FMUE01000026">
    <property type="protein sequence ID" value="SCX35992.1"/>
    <property type="molecule type" value="Genomic_DNA"/>
</dbReference>
<gene>
    <name evidence="1" type="ORF">DSM25559_5265</name>
</gene>
<protein>
    <submittedName>
        <fullName evidence="1">Uncharacterized protein</fullName>
    </submittedName>
</protein>
<dbReference type="RefSeq" id="WP_143239575.1">
    <property type="nucleotide sequence ID" value="NZ_FMUE01000026.1"/>
</dbReference>
<evidence type="ECO:0000313" key="2">
    <source>
        <dbReference type="Proteomes" id="UP000187891"/>
    </source>
</evidence>
<organism evidence="1 2">
    <name type="scientific">Agrobacterium rosae</name>
    <dbReference type="NCBI Taxonomy" id="1972867"/>
    <lineage>
        <taxon>Bacteria</taxon>
        <taxon>Pseudomonadati</taxon>
        <taxon>Pseudomonadota</taxon>
        <taxon>Alphaproteobacteria</taxon>
        <taxon>Hyphomicrobiales</taxon>
        <taxon>Rhizobiaceae</taxon>
        <taxon>Rhizobium/Agrobacterium group</taxon>
        <taxon>Agrobacterium</taxon>
    </lineage>
</organism>
<name>A0A1R3U327_9HYPH</name>
<sequence length="127" mass="14676">MTEAEDKKLRQNVYVFIQRRIQRGQRFSLSTNELADWIIQNGHIDKAFKRSGMNGIQPVDASAPISLDNIWFDPEKACRQTSRCAGVKKVATPKVFSGGNFRDYDNYRLLRVNEWIAELRQNATINK</sequence>
<proteinExistence type="predicted"/>
<reference evidence="2" key="1">
    <citation type="submission" date="2016-10" db="EMBL/GenBank/DDBJ databases">
        <authorList>
            <person name="Wibberg D."/>
        </authorList>
    </citation>
    <scope>NUCLEOTIDE SEQUENCE [LARGE SCALE GENOMIC DNA]</scope>
</reference>
<dbReference type="Proteomes" id="UP000187891">
    <property type="component" value="Unassembled WGS sequence"/>
</dbReference>
<dbReference type="AlphaFoldDB" id="A0A1R3U327"/>
<dbReference type="STRING" id="1907666.DSM25559_5265"/>
<evidence type="ECO:0000313" key="1">
    <source>
        <dbReference type="EMBL" id="SCX35992.1"/>
    </source>
</evidence>